<dbReference type="InterPro" id="IPR020846">
    <property type="entry name" value="MFS_dom"/>
</dbReference>
<evidence type="ECO:0000256" key="2">
    <source>
        <dbReference type="ARBA" id="ARBA00009598"/>
    </source>
</evidence>
<dbReference type="Gene3D" id="1.20.1250.20">
    <property type="entry name" value="MFS general substrate transporter like domains"/>
    <property type="match status" value="2"/>
</dbReference>
<dbReference type="PROSITE" id="PS50850">
    <property type="entry name" value="MFS"/>
    <property type="match status" value="1"/>
</dbReference>
<sequence>MVLFEIPVGVKFIQFFSNSCPGREYNRHLICRTSVLILTFLTYACYHASRKPLSVVKSYFGRKCDGLVPPTGTDLNDTTWCDWAPFYGSDGSVLLGVLDSSFLFSYAGAMFLSGFVAERVNLRYFLAIGMISSGVAGYLFGVAHRFDIHSLWYYIAVQIFGGIVQTTGWPGVVAVMGNWYGKGNRGLIFGLWNSHTSVGNIVGALVASSLLQRDWAFSFMIPSVMIAGMGFINFLFLIDSPESVGLDKPDTFLKESHCDASTNPRDNSGFLDTSHDDSADSDTELLPSQPIDTKSINSNSGSNKEKAIGIIGALKIPGVIEFSMCLFFSKLVNYTFLYWLPFYINSSSSYSETLSADLSTIFDVGGILGGIFAGAVSDYTGMSALTCTIMLIFAVPLLFLYNLFGSINLWLNIGMLALAGFFVNGPYALITTAVSADLGTHKTLSTNSKALATVTAIIDGTGSLGAAVGPLLAGVVYTYGWQNVFYMLMASNVLALVAILRLVFKELRLSCGSSASGSTV</sequence>
<dbReference type="GO" id="GO:0016020">
    <property type="term" value="C:membrane"/>
    <property type="evidence" value="ECO:0007669"/>
    <property type="project" value="UniProtKB-SubCell"/>
</dbReference>
<keyword evidence="5 11" id="KW-0812">Transmembrane</keyword>
<keyword evidence="3" id="KW-0813">Transport</keyword>
<feature type="transmembrane region" description="Helical" evidence="11">
    <location>
        <begin position="124"/>
        <end position="146"/>
    </location>
</feature>
<evidence type="ECO:0000313" key="13">
    <source>
        <dbReference type="EMBL" id="CAH1394276.1"/>
    </source>
</evidence>
<feature type="transmembrane region" description="Helical" evidence="11">
    <location>
        <begin position="384"/>
        <end position="404"/>
    </location>
</feature>
<dbReference type="AlphaFoldDB" id="A0A9P0H3H4"/>
<feature type="region of interest" description="Disordered" evidence="10">
    <location>
        <begin position="257"/>
        <end position="303"/>
    </location>
</feature>
<comment type="subcellular location">
    <subcellularLocation>
        <location evidence="1">Membrane</location>
        <topology evidence="1">Multi-pass membrane protein</topology>
    </subcellularLocation>
</comment>
<keyword evidence="7 11" id="KW-0472">Membrane</keyword>
<feature type="transmembrane region" description="Helical" evidence="11">
    <location>
        <begin position="319"/>
        <end position="340"/>
    </location>
</feature>
<dbReference type="InterPro" id="IPR000849">
    <property type="entry name" value="Sugar_P_transporter"/>
</dbReference>
<evidence type="ECO:0000256" key="8">
    <source>
        <dbReference type="ARBA" id="ARBA00041091"/>
    </source>
</evidence>
<protein>
    <recommendedName>
        <fullName evidence="8">Sugar phosphate exchanger 3</fullName>
    </recommendedName>
    <alternativeName>
        <fullName evidence="9">Solute carrier family 37 member 3</fullName>
    </alternativeName>
</protein>
<feature type="transmembrane region" description="Helical" evidence="11">
    <location>
        <begin position="217"/>
        <end position="238"/>
    </location>
</feature>
<accession>A0A9P0H3H4</accession>
<evidence type="ECO:0000256" key="7">
    <source>
        <dbReference type="ARBA" id="ARBA00023136"/>
    </source>
</evidence>
<feature type="domain" description="Major facilitator superfamily (MFS) profile" evidence="12">
    <location>
        <begin position="35"/>
        <end position="507"/>
    </location>
</feature>
<keyword evidence="6 11" id="KW-1133">Transmembrane helix</keyword>
<feature type="transmembrane region" description="Helical" evidence="11">
    <location>
        <begin position="93"/>
        <end position="117"/>
    </location>
</feature>
<evidence type="ECO:0000256" key="11">
    <source>
        <dbReference type="SAM" id="Phobius"/>
    </source>
</evidence>
<feature type="transmembrane region" description="Helical" evidence="11">
    <location>
        <begin position="187"/>
        <end position="211"/>
    </location>
</feature>
<evidence type="ECO:0000256" key="1">
    <source>
        <dbReference type="ARBA" id="ARBA00004141"/>
    </source>
</evidence>
<evidence type="ECO:0000256" key="6">
    <source>
        <dbReference type="ARBA" id="ARBA00022989"/>
    </source>
</evidence>
<dbReference type="Proteomes" id="UP001152798">
    <property type="component" value="Chromosome 2"/>
</dbReference>
<evidence type="ECO:0000256" key="9">
    <source>
        <dbReference type="ARBA" id="ARBA00042039"/>
    </source>
</evidence>
<feature type="transmembrane region" description="Helical" evidence="11">
    <location>
        <begin position="152"/>
        <end position="175"/>
    </location>
</feature>
<comment type="similarity">
    <text evidence="2">Belongs to the major facilitator superfamily. Organophosphate:Pi antiporter (OPA) (TC 2.A.1.4) family.</text>
</comment>
<keyword evidence="14" id="KW-1185">Reference proteome</keyword>
<evidence type="ECO:0000256" key="10">
    <source>
        <dbReference type="SAM" id="MobiDB-lite"/>
    </source>
</evidence>
<proteinExistence type="inferred from homology"/>
<reference evidence="13" key="1">
    <citation type="submission" date="2022-01" db="EMBL/GenBank/DDBJ databases">
        <authorList>
            <person name="King R."/>
        </authorList>
    </citation>
    <scope>NUCLEOTIDE SEQUENCE</scope>
</reference>
<evidence type="ECO:0000313" key="14">
    <source>
        <dbReference type="Proteomes" id="UP001152798"/>
    </source>
</evidence>
<dbReference type="InterPro" id="IPR036259">
    <property type="entry name" value="MFS_trans_sf"/>
</dbReference>
<dbReference type="EMBL" id="OV725078">
    <property type="protein sequence ID" value="CAH1394276.1"/>
    <property type="molecule type" value="Genomic_DNA"/>
</dbReference>
<evidence type="ECO:0000256" key="4">
    <source>
        <dbReference type="ARBA" id="ARBA00022597"/>
    </source>
</evidence>
<dbReference type="PANTHER" id="PTHR43184:SF12">
    <property type="entry name" value="SUGAR PHOSPHATE EXCHANGER 3"/>
    <property type="match status" value="1"/>
</dbReference>
<dbReference type="SUPFAM" id="SSF103473">
    <property type="entry name" value="MFS general substrate transporter"/>
    <property type="match status" value="1"/>
</dbReference>
<feature type="transmembrane region" description="Helical" evidence="11">
    <location>
        <begin position="484"/>
        <end position="504"/>
    </location>
</feature>
<evidence type="ECO:0000259" key="12">
    <source>
        <dbReference type="PROSITE" id="PS50850"/>
    </source>
</evidence>
<feature type="transmembrane region" description="Helical" evidence="11">
    <location>
        <begin position="410"/>
        <end position="430"/>
    </location>
</feature>
<dbReference type="Pfam" id="PF07690">
    <property type="entry name" value="MFS_1"/>
    <property type="match status" value="1"/>
</dbReference>
<dbReference type="OrthoDB" id="3639251at2759"/>
<organism evidence="13 14">
    <name type="scientific">Nezara viridula</name>
    <name type="common">Southern green stink bug</name>
    <name type="synonym">Cimex viridulus</name>
    <dbReference type="NCBI Taxonomy" id="85310"/>
    <lineage>
        <taxon>Eukaryota</taxon>
        <taxon>Metazoa</taxon>
        <taxon>Ecdysozoa</taxon>
        <taxon>Arthropoda</taxon>
        <taxon>Hexapoda</taxon>
        <taxon>Insecta</taxon>
        <taxon>Pterygota</taxon>
        <taxon>Neoptera</taxon>
        <taxon>Paraneoptera</taxon>
        <taxon>Hemiptera</taxon>
        <taxon>Heteroptera</taxon>
        <taxon>Panheteroptera</taxon>
        <taxon>Pentatomomorpha</taxon>
        <taxon>Pentatomoidea</taxon>
        <taxon>Pentatomidae</taxon>
        <taxon>Pentatominae</taxon>
        <taxon>Nezara</taxon>
    </lineage>
</organism>
<dbReference type="GO" id="GO:0022857">
    <property type="term" value="F:transmembrane transporter activity"/>
    <property type="evidence" value="ECO:0007669"/>
    <property type="project" value="InterPro"/>
</dbReference>
<dbReference type="InterPro" id="IPR011701">
    <property type="entry name" value="MFS"/>
</dbReference>
<dbReference type="PANTHER" id="PTHR43184">
    <property type="entry name" value="MAJOR FACILITATOR SUPERFAMILY TRANSPORTER 16, ISOFORM B"/>
    <property type="match status" value="1"/>
</dbReference>
<name>A0A9P0H3H4_NEZVI</name>
<feature type="transmembrane region" description="Helical" evidence="11">
    <location>
        <begin position="450"/>
        <end position="472"/>
    </location>
</feature>
<feature type="compositionally biased region" description="Polar residues" evidence="10">
    <location>
        <begin position="290"/>
        <end position="302"/>
    </location>
</feature>
<dbReference type="PIRSF" id="PIRSF002808">
    <property type="entry name" value="Hexose_phosphate_transp"/>
    <property type="match status" value="1"/>
</dbReference>
<keyword evidence="4" id="KW-0762">Sugar transport</keyword>
<gene>
    <name evidence="13" type="ORF">NEZAVI_LOCUS4807</name>
</gene>
<evidence type="ECO:0000256" key="3">
    <source>
        <dbReference type="ARBA" id="ARBA00022448"/>
    </source>
</evidence>
<evidence type="ECO:0000256" key="5">
    <source>
        <dbReference type="ARBA" id="ARBA00022692"/>
    </source>
</evidence>